<dbReference type="InterPro" id="IPR000223">
    <property type="entry name" value="Pept_S26A_signal_pept_1"/>
</dbReference>
<evidence type="ECO:0000256" key="6">
    <source>
        <dbReference type="ARBA" id="ARBA00022801"/>
    </source>
</evidence>
<sequence>MAEGAVRELIAWMKILLFTALIVLLARQFLFEPVEVHGTSMMPTFQEADKVLIVKLSDIENFDIIVFKTPGDRNFIKRVIGIPGDRISMADDRLILNGTPVEEVYLEENRNLAREQGLEKLTENFGEFTVPGGAYFVLGDNRLNSVDSREIGFVLDHAIIGEVKLRLEPFENLGAIE</sequence>
<dbReference type="EMBL" id="JACHHE010000014">
    <property type="protein sequence ID" value="MBB5181847.1"/>
    <property type="molecule type" value="Genomic_DNA"/>
</dbReference>
<name>A0A7W8CX44_9BACL</name>
<feature type="active site" evidence="7">
    <location>
        <position position="77"/>
    </location>
</feature>
<evidence type="ECO:0000256" key="9">
    <source>
        <dbReference type="RuleBase" id="RU362042"/>
    </source>
</evidence>
<gene>
    <name evidence="11" type="ORF">HNQ44_003322</name>
</gene>
<dbReference type="PRINTS" id="PR00727">
    <property type="entry name" value="LEADERPTASE"/>
</dbReference>
<dbReference type="EC" id="3.4.21.89" evidence="4 8"/>
<comment type="catalytic activity">
    <reaction evidence="1 8">
        <text>Cleavage of hydrophobic, N-terminal signal or leader sequences from secreted and periplasmic proteins.</text>
        <dbReference type="EC" id="3.4.21.89"/>
    </reaction>
</comment>
<feature type="active site" evidence="7">
    <location>
        <position position="40"/>
    </location>
</feature>
<dbReference type="CDD" id="cd06530">
    <property type="entry name" value="S26_SPase_I"/>
    <property type="match status" value="1"/>
</dbReference>
<keyword evidence="5 8" id="KW-0645">Protease</keyword>
<comment type="similarity">
    <text evidence="3 9">Belongs to the peptidase S26 family.</text>
</comment>
<dbReference type="NCBIfam" id="TIGR02227">
    <property type="entry name" value="sigpep_I_bact"/>
    <property type="match status" value="1"/>
</dbReference>
<evidence type="ECO:0000259" key="10">
    <source>
        <dbReference type="Pfam" id="PF10502"/>
    </source>
</evidence>
<dbReference type="InterPro" id="IPR019533">
    <property type="entry name" value="Peptidase_S26"/>
</dbReference>
<evidence type="ECO:0000313" key="11">
    <source>
        <dbReference type="EMBL" id="MBB5181847.1"/>
    </source>
</evidence>
<accession>A0A7W8CX44</accession>
<dbReference type="PROSITE" id="PS00761">
    <property type="entry name" value="SPASE_I_3"/>
    <property type="match status" value="1"/>
</dbReference>
<evidence type="ECO:0000256" key="5">
    <source>
        <dbReference type="ARBA" id="ARBA00022670"/>
    </source>
</evidence>
<keyword evidence="6 8" id="KW-0378">Hydrolase</keyword>
<dbReference type="GO" id="GO:0005886">
    <property type="term" value="C:plasma membrane"/>
    <property type="evidence" value="ECO:0007669"/>
    <property type="project" value="UniProtKB-SubCell"/>
</dbReference>
<protein>
    <recommendedName>
        <fullName evidence="4 8">Signal peptidase I</fullName>
        <ecNumber evidence="4 8">3.4.21.89</ecNumber>
    </recommendedName>
</protein>
<organism evidence="11 12">
    <name type="scientific">Planococcus koreensis</name>
    <dbReference type="NCBI Taxonomy" id="112331"/>
    <lineage>
        <taxon>Bacteria</taxon>
        <taxon>Bacillati</taxon>
        <taxon>Bacillota</taxon>
        <taxon>Bacilli</taxon>
        <taxon>Bacillales</taxon>
        <taxon>Caryophanaceae</taxon>
        <taxon>Planococcus</taxon>
    </lineage>
</organism>
<dbReference type="Pfam" id="PF10502">
    <property type="entry name" value="Peptidase_S26"/>
    <property type="match status" value="1"/>
</dbReference>
<evidence type="ECO:0000256" key="7">
    <source>
        <dbReference type="PIRSR" id="PIRSR600223-1"/>
    </source>
</evidence>
<dbReference type="AlphaFoldDB" id="A0A7W8CX44"/>
<dbReference type="PROSITE" id="PS00760">
    <property type="entry name" value="SPASE_I_2"/>
    <property type="match status" value="1"/>
</dbReference>
<dbReference type="InterPro" id="IPR036286">
    <property type="entry name" value="LexA/Signal_pep-like_sf"/>
</dbReference>
<dbReference type="InterPro" id="IPR019758">
    <property type="entry name" value="Pept_S26A_signal_pept_1_CS"/>
</dbReference>
<dbReference type="Proteomes" id="UP000525923">
    <property type="component" value="Unassembled WGS sequence"/>
</dbReference>
<dbReference type="PROSITE" id="PS00501">
    <property type="entry name" value="SPASE_I_1"/>
    <property type="match status" value="1"/>
</dbReference>
<dbReference type="InterPro" id="IPR019757">
    <property type="entry name" value="Pept_S26A_signal_pept_1_Lys-AS"/>
</dbReference>
<evidence type="ECO:0000256" key="4">
    <source>
        <dbReference type="ARBA" id="ARBA00013208"/>
    </source>
</evidence>
<dbReference type="GO" id="GO:0004252">
    <property type="term" value="F:serine-type endopeptidase activity"/>
    <property type="evidence" value="ECO:0007669"/>
    <property type="project" value="InterPro"/>
</dbReference>
<evidence type="ECO:0000313" key="12">
    <source>
        <dbReference type="Proteomes" id="UP000525923"/>
    </source>
</evidence>
<evidence type="ECO:0000256" key="8">
    <source>
        <dbReference type="RuleBase" id="RU003993"/>
    </source>
</evidence>
<comment type="subcellular location">
    <subcellularLocation>
        <location evidence="2">Cell membrane</location>
        <topology evidence="2">Single-pass type II membrane protein</topology>
    </subcellularLocation>
    <subcellularLocation>
        <location evidence="9">Membrane</location>
        <topology evidence="9">Single-pass type II membrane protein</topology>
    </subcellularLocation>
</comment>
<keyword evidence="12" id="KW-1185">Reference proteome</keyword>
<evidence type="ECO:0000256" key="3">
    <source>
        <dbReference type="ARBA" id="ARBA00009370"/>
    </source>
</evidence>
<dbReference type="RefSeq" id="WP_135501449.1">
    <property type="nucleotide sequence ID" value="NZ_JACHHE010000014.1"/>
</dbReference>
<dbReference type="PANTHER" id="PTHR43390">
    <property type="entry name" value="SIGNAL PEPTIDASE I"/>
    <property type="match status" value="1"/>
</dbReference>
<dbReference type="OrthoDB" id="9802919at2"/>
<dbReference type="PANTHER" id="PTHR43390:SF1">
    <property type="entry name" value="CHLOROPLAST PROCESSING PEPTIDASE"/>
    <property type="match status" value="1"/>
</dbReference>
<evidence type="ECO:0000256" key="1">
    <source>
        <dbReference type="ARBA" id="ARBA00000677"/>
    </source>
</evidence>
<dbReference type="SUPFAM" id="SSF51306">
    <property type="entry name" value="LexA/Signal peptidase"/>
    <property type="match status" value="1"/>
</dbReference>
<evidence type="ECO:0000256" key="2">
    <source>
        <dbReference type="ARBA" id="ARBA00004401"/>
    </source>
</evidence>
<proteinExistence type="inferred from homology"/>
<dbReference type="Gene3D" id="2.10.109.10">
    <property type="entry name" value="Umud Fragment, subunit A"/>
    <property type="match status" value="1"/>
</dbReference>
<reference evidence="11 12" key="1">
    <citation type="submission" date="2020-08" db="EMBL/GenBank/DDBJ databases">
        <title>Genomic Encyclopedia of Type Strains, Phase IV (KMG-IV): sequencing the most valuable type-strain genomes for metagenomic binning, comparative biology and taxonomic classification.</title>
        <authorList>
            <person name="Goeker M."/>
        </authorList>
    </citation>
    <scope>NUCLEOTIDE SEQUENCE [LARGE SCALE GENOMIC DNA]</scope>
    <source>
        <strain evidence="11 12">DSM 15895</strain>
    </source>
</reference>
<comment type="caution">
    <text evidence="11">The sequence shown here is derived from an EMBL/GenBank/DDBJ whole genome shotgun (WGS) entry which is preliminary data.</text>
</comment>
<dbReference type="GO" id="GO:0009003">
    <property type="term" value="F:signal peptidase activity"/>
    <property type="evidence" value="ECO:0007669"/>
    <property type="project" value="UniProtKB-EC"/>
</dbReference>
<dbReference type="GO" id="GO:0006465">
    <property type="term" value="P:signal peptide processing"/>
    <property type="evidence" value="ECO:0007669"/>
    <property type="project" value="InterPro"/>
</dbReference>
<dbReference type="InterPro" id="IPR019756">
    <property type="entry name" value="Pept_S26A_signal_pept_1_Ser-AS"/>
</dbReference>
<feature type="domain" description="Peptidase S26" evidence="10">
    <location>
        <begin position="10"/>
        <end position="166"/>
    </location>
</feature>